<name>A0A9W9ZNH5_9CNID</name>
<accession>A0A9W9ZNH5</accession>
<dbReference type="PANTHER" id="PTHR47456:SF1">
    <property type="entry name" value="PHD-TYPE DOMAIN-CONTAINING PROTEIN"/>
    <property type="match status" value="1"/>
</dbReference>
<organism evidence="1 2">
    <name type="scientific">Desmophyllum pertusum</name>
    <dbReference type="NCBI Taxonomy" id="174260"/>
    <lineage>
        <taxon>Eukaryota</taxon>
        <taxon>Metazoa</taxon>
        <taxon>Cnidaria</taxon>
        <taxon>Anthozoa</taxon>
        <taxon>Hexacorallia</taxon>
        <taxon>Scleractinia</taxon>
        <taxon>Caryophylliina</taxon>
        <taxon>Caryophylliidae</taxon>
        <taxon>Desmophyllum</taxon>
    </lineage>
</organism>
<dbReference type="InterPro" id="IPR029309">
    <property type="entry name" value="CaRF"/>
</dbReference>
<gene>
    <name evidence="1" type="ORF">OS493_024067</name>
</gene>
<dbReference type="EMBL" id="MU825891">
    <property type="protein sequence ID" value="KAJ7384053.1"/>
    <property type="molecule type" value="Genomic_DNA"/>
</dbReference>
<proteinExistence type="predicted"/>
<protein>
    <submittedName>
        <fullName evidence="1">Uncharacterized protein</fullName>
    </submittedName>
</protein>
<dbReference type="Pfam" id="PF15299">
    <property type="entry name" value="ALS2CR8"/>
    <property type="match status" value="1"/>
</dbReference>
<dbReference type="OrthoDB" id="8907856at2759"/>
<sequence length="177" mass="20053">MSQSAALATHSMAALEKPWIEHFEVSFDDYSGFVSTATTAATLIREYEVATTSAFVITKQTKGFGDGCLKRKNHRIFWKDTQDVSGVMLEYDGVPYIILGTKVLECRHGPDRNKAMKARKLEDKEISEDTKRQREYASKCLRNDLENDVVTLGQDHRIYLSVPMPDDHENHVVGEVI</sequence>
<dbReference type="AlphaFoldDB" id="A0A9W9ZNH5"/>
<keyword evidence="2" id="KW-1185">Reference proteome</keyword>
<evidence type="ECO:0000313" key="2">
    <source>
        <dbReference type="Proteomes" id="UP001163046"/>
    </source>
</evidence>
<dbReference type="Proteomes" id="UP001163046">
    <property type="component" value="Unassembled WGS sequence"/>
</dbReference>
<dbReference type="GO" id="GO:0003700">
    <property type="term" value="F:DNA-binding transcription factor activity"/>
    <property type="evidence" value="ECO:0007669"/>
    <property type="project" value="InterPro"/>
</dbReference>
<evidence type="ECO:0000313" key="1">
    <source>
        <dbReference type="EMBL" id="KAJ7384053.1"/>
    </source>
</evidence>
<reference evidence="1" key="1">
    <citation type="submission" date="2023-01" db="EMBL/GenBank/DDBJ databases">
        <title>Genome assembly of the deep-sea coral Lophelia pertusa.</title>
        <authorList>
            <person name="Herrera S."/>
            <person name="Cordes E."/>
        </authorList>
    </citation>
    <scope>NUCLEOTIDE SEQUENCE</scope>
    <source>
        <strain evidence="1">USNM1676648</strain>
        <tissue evidence="1">Polyp</tissue>
    </source>
</reference>
<dbReference type="PANTHER" id="PTHR47456">
    <property type="entry name" value="PHD-TYPE DOMAIN-CONTAINING PROTEIN"/>
    <property type="match status" value="1"/>
</dbReference>
<comment type="caution">
    <text evidence="1">The sequence shown here is derived from an EMBL/GenBank/DDBJ whole genome shotgun (WGS) entry which is preliminary data.</text>
</comment>